<dbReference type="SMART" id="SM00534">
    <property type="entry name" value="MUTSac"/>
    <property type="match status" value="1"/>
</dbReference>
<dbReference type="Pfam" id="PF00488">
    <property type="entry name" value="MutS_V"/>
    <property type="match status" value="1"/>
</dbReference>
<dbReference type="GO" id="GO:0005829">
    <property type="term" value="C:cytosol"/>
    <property type="evidence" value="ECO:0007669"/>
    <property type="project" value="TreeGrafter"/>
</dbReference>
<keyword evidence="2" id="KW-0067">ATP-binding</keyword>
<dbReference type="EMBL" id="CP025746">
    <property type="protein sequence ID" value="QAA31477.1"/>
    <property type="molecule type" value="Genomic_DNA"/>
</dbReference>
<dbReference type="InterPro" id="IPR027417">
    <property type="entry name" value="P-loop_NTPase"/>
</dbReference>
<proteinExistence type="predicted"/>
<dbReference type="SUPFAM" id="SSF52540">
    <property type="entry name" value="P-loop containing nucleoside triphosphate hydrolases"/>
    <property type="match status" value="1"/>
</dbReference>
<evidence type="ECO:0000256" key="4">
    <source>
        <dbReference type="SAM" id="Phobius"/>
    </source>
</evidence>
<keyword evidence="3" id="KW-0238">DNA-binding</keyword>
<dbReference type="GO" id="GO:0006298">
    <property type="term" value="P:mismatch repair"/>
    <property type="evidence" value="ECO:0007669"/>
    <property type="project" value="InterPro"/>
</dbReference>
<dbReference type="Gene3D" id="3.40.50.300">
    <property type="entry name" value="P-loop containing nucleotide triphosphate hydrolases"/>
    <property type="match status" value="1"/>
</dbReference>
<dbReference type="SUPFAM" id="SSF48334">
    <property type="entry name" value="DNA repair protein MutS, domain III"/>
    <property type="match status" value="1"/>
</dbReference>
<dbReference type="CDD" id="cd03283">
    <property type="entry name" value="ABC_MutS-like"/>
    <property type="match status" value="1"/>
</dbReference>
<protein>
    <submittedName>
        <fullName evidence="6">DNA mismatch repair protein MutS</fullName>
    </submittedName>
</protein>
<dbReference type="PANTHER" id="PTHR11361">
    <property type="entry name" value="DNA MISMATCH REPAIR PROTEIN MUTS FAMILY MEMBER"/>
    <property type="match status" value="1"/>
</dbReference>
<keyword evidence="4" id="KW-0812">Transmembrane</keyword>
<dbReference type="GO" id="GO:0030983">
    <property type="term" value="F:mismatched DNA binding"/>
    <property type="evidence" value="ECO:0007669"/>
    <property type="project" value="InterPro"/>
</dbReference>
<dbReference type="RefSeq" id="WP_128212290.1">
    <property type="nucleotide sequence ID" value="NZ_CP025746.1"/>
</dbReference>
<accession>A0A3R5QSR1</accession>
<keyword evidence="4" id="KW-0472">Membrane</keyword>
<dbReference type="OrthoDB" id="9802448at2"/>
<evidence type="ECO:0000313" key="7">
    <source>
        <dbReference type="Proteomes" id="UP000286268"/>
    </source>
</evidence>
<dbReference type="InterPro" id="IPR036187">
    <property type="entry name" value="DNA_mismatch_repair_MutS_sf"/>
</dbReference>
<evidence type="ECO:0000259" key="5">
    <source>
        <dbReference type="SMART" id="SM00534"/>
    </source>
</evidence>
<organism evidence="6 7">
    <name type="scientific">Clostridium manihotivorum</name>
    <dbReference type="NCBI Taxonomy" id="2320868"/>
    <lineage>
        <taxon>Bacteria</taxon>
        <taxon>Bacillati</taxon>
        <taxon>Bacillota</taxon>
        <taxon>Clostridia</taxon>
        <taxon>Eubacteriales</taxon>
        <taxon>Clostridiaceae</taxon>
        <taxon>Clostridium</taxon>
    </lineage>
</organism>
<dbReference type="GO" id="GO:0005524">
    <property type="term" value="F:ATP binding"/>
    <property type="evidence" value="ECO:0007669"/>
    <property type="project" value="UniProtKB-KW"/>
</dbReference>
<keyword evidence="4" id="KW-1133">Transmembrane helix</keyword>
<reference evidence="6 7" key="1">
    <citation type="submission" date="2018-01" db="EMBL/GenBank/DDBJ databases">
        <title>Genome Sequencing and Assembly of Anaerobacter polyendosporus strain CT4.</title>
        <authorList>
            <person name="Tachaapaikoon C."/>
            <person name="Sutheeworapong S."/>
            <person name="Jenjaroenpun P."/>
            <person name="Wongsurawat T."/>
            <person name="Nookeaw I."/>
            <person name="Cheawchanlertfa P."/>
            <person name="Kosugi A."/>
            <person name="Cheevadhanarak S."/>
            <person name="Ratanakhanokchai K."/>
        </authorList>
    </citation>
    <scope>NUCLEOTIDE SEQUENCE [LARGE SCALE GENOMIC DNA]</scope>
    <source>
        <strain evidence="6 7">CT4</strain>
    </source>
</reference>
<sequence>MDKDFYEKRKAEGVKIYKEISSQCNVVSLLRLVTFLVIIAISFLIYYIGKSYMLYGLLILSIILFVYFVYLHSKKLEDKSRKEKYIEINEQSIKRVVGEWRSFEDDGEEFLDVNHPFINDLDVFGRSSLFQWINTTKTLYGRRKLASMLTLNELPTKDEVYNRQSAIKELGDNIDFRQKLQVEGSLKKSALGDTSHFLKWCKGKNDNILSPLMKIAIILLPAAFIALSLLYFLTSYVRSVFPVAVGILNFIVLKLGSNERNEALDIVYELKSSIYTYFNMIKIVEDEKFNSEKLKAIKSRLINQDFNFTEEMKELNSIANKIADRQNMIYIIINVALLWDYHLLTRLEHWRRKNSHRLEDWLEALGEIEALSSISNISGDNENWNYGEIVEDLSLEGEEVSHPLLGKRAVSNSFKLNNQNRIMLVTGSNMSGKSTFLRTIGINTILTYIGAPVNGKSYSCPLVNIYTCMRIGDNLEENISSFYAEILRIKKLISATDRGERVLFMLDEIFRGTNSMDRHTGAEILINQLSEREAIGLVSTHDLELCDLEEKNRRIINYNFREHYDNNEIKFDYKLRKGKSTTRNAIYLMRMAGINI</sequence>
<dbReference type="InterPro" id="IPR045076">
    <property type="entry name" value="MutS"/>
</dbReference>
<feature type="transmembrane region" description="Helical" evidence="4">
    <location>
        <begin position="28"/>
        <end position="48"/>
    </location>
</feature>
<dbReference type="InterPro" id="IPR000432">
    <property type="entry name" value="DNA_mismatch_repair_MutS_C"/>
</dbReference>
<feature type="transmembrane region" description="Helical" evidence="4">
    <location>
        <begin position="54"/>
        <end position="72"/>
    </location>
</feature>
<dbReference type="AlphaFoldDB" id="A0A3R5QSR1"/>
<name>A0A3R5QSR1_9CLOT</name>
<evidence type="ECO:0000313" key="6">
    <source>
        <dbReference type="EMBL" id="QAA31477.1"/>
    </source>
</evidence>
<keyword evidence="7" id="KW-1185">Reference proteome</keyword>
<dbReference type="Gene3D" id="1.10.1420.10">
    <property type="match status" value="1"/>
</dbReference>
<dbReference type="Proteomes" id="UP000286268">
    <property type="component" value="Chromosome"/>
</dbReference>
<dbReference type="GO" id="GO:0140664">
    <property type="term" value="F:ATP-dependent DNA damage sensor activity"/>
    <property type="evidence" value="ECO:0007669"/>
    <property type="project" value="InterPro"/>
</dbReference>
<keyword evidence="1" id="KW-0547">Nucleotide-binding</keyword>
<feature type="domain" description="DNA mismatch repair proteins mutS family" evidence="5">
    <location>
        <begin position="420"/>
        <end position="595"/>
    </location>
</feature>
<dbReference type="KEGG" id="cmah:C1I91_07415"/>
<dbReference type="PANTHER" id="PTHR11361:SF99">
    <property type="entry name" value="DNA MISMATCH REPAIR PROTEIN"/>
    <property type="match status" value="1"/>
</dbReference>
<feature type="transmembrane region" description="Helical" evidence="4">
    <location>
        <begin position="212"/>
        <end position="233"/>
    </location>
</feature>
<evidence type="ECO:0000256" key="1">
    <source>
        <dbReference type="ARBA" id="ARBA00022741"/>
    </source>
</evidence>
<gene>
    <name evidence="6" type="ORF">C1I91_07415</name>
</gene>
<evidence type="ECO:0000256" key="2">
    <source>
        <dbReference type="ARBA" id="ARBA00022840"/>
    </source>
</evidence>
<evidence type="ECO:0000256" key="3">
    <source>
        <dbReference type="ARBA" id="ARBA00023125"/>
    </source>
</evidence>